<dbReference type="PRINTS" id="PR00396">
    <property type="entry name" value="SHIGARICIN"/>
</dbReference>
<proteinExistence type="predicted"/>
<sequence>MKLPYPLRRLVRGRRLTGLGLAFVMALSMVGLTAPVSHADPKQPLTVIDWNITSLEGGGQAAHDEYWRVIDQLHHHTGHDFHQTQLDETTGLSNRLVQISLRHEGTYVGALYFWADNLYLAGIYQPGQGGGHFAFRDQRPADFNAVLGVHSEPLPWNGSYIALPGGSTRQNLQINGPRLHGAMMNLASARRLITHGAGQDLLGQSLVMMIQATAEAARFGRVFDNIRGNIRTAGSGGVQLGIENVDLQQNWSRISHWVYRVIQNPAAGELSFGSGVFHRSFRSLQQLLAYVFFMELHSGSR</sequence>
<dbReference type="RefSeq" id="WP_248636773.1">
    <property type="nucleotide sequence ID" value="NZ_JALPTH010000033.1"/>
</dbReference>
<dbReference type="PANTHER" id="PTHR33453:SF34">
    <property type="entry name" value="RIBOSOME-INACTIVATING PROTEIN"/>
    <property type="match status" value="1"/>
</dbReference>
<dbReference type="PANTHER" id="PTHR33453">
    <property type="match status" value="1"/>
</dbReference>
<organism evidence="1 2">
    <name type="scientific">Streptomyces lichenis</name>
    <dbReference type="NCBI Taxonomy" id="2306967"/>
    <lineage>
        <taxon>Bacteria</taxon>
        <taxon>Bacillati</taxon>
        <taxon>Actinomycetota</taxon>
        <taxon>Actinomycetes</taxon>
        <taxon>Kitasatosporales</taxon>
        <taxon>Streptomycetaceae</taxon>
        <taxon>Streptomyces</taxon>
    </lineage>
</organism>
<dbReference type="InterPro" id="IPR016138">
    <property type="entry name" value="Ribosome_inactivat_prot_sub1"/>
</dbReference>
<comment type="caution">
    <text evidence="1">The sequence shown here is derived from an EMBL/GenBank/DDBJ whole genome shotgun (WGS) entry which is preliminary data.</text>
</comment>
<name>A0ABT0IHY8_9ACTN</name>
<dbReference type="Pfam" id="PF00161">
    <property type="entry name" value="RIP"/>
    <property type="match status" value="1"/>
</dbReference>
<dbReference type="Gene3D" id="3.40.420.10">
    <property type="entry name" value="Ricin (A subunit), domain 1"/>
    <property type="match status" value="1"/>
</dbReference>
<dbReference type="InterPro" id="IPR001574">
    <property type="entry name" value="Ribosome_inactivat_prot"/>
</dbReference>
<gene>
    <name evidence="1" type="ORF">M1O15_26860</name>
</gene>
<dbReference type="SUPFAM" id="SSF56371">
    <property type="entry name" value="Ribosome inactivating proteins (RIP)"/>
    <property type="match status" value="1"/>
</dbReference>
<reference evidence="1 2" key="1">
    <citation type="submission" date="2022-04" db="EMBL/GenBank/DDBJ databases">
        <title>Streptomyces sp. nov. LCR6-01 isolated from Lichen of Dirinaria sp.</title>
        <authorList>
            <person name="Kanchanasin P."/>
            <person name="Tanasupawat S."/>
            <person name="Phongsopitanun W."/>
        </authorList>
    </citation>
    <scope>NUCLEOTIDE SEQUENCE [LARGE SCALE GENOMIC DNA]</scope>
    <source>
        <strain evidence="1 2">LCR6-01</strain>
    </source>
</reference>
<dbReference type="InterPro" id="IPR036041">
    <property type="entry name" value="Ribosome-inact_prot_sf"/>
</dbReference>
<keyword evidence="2" id="KW-1185">Reference proteome</keyword>
<dbReference type="Proteomes" id="UP001522868">
    <property type="component" value="Unassembled WGS sequence"/>
</dbReference>
<dbReference type="InterPro" id="IPR017989">
    <property type="entry name" value="Ribosome_inactivat_1/2"/>
</dbReference>
<evidence type="ECO:0000313" key="2">
    <source>
        <dbReference type="Proteomes" id="UP001522868"/>
    </source>
</evidence>
<accession>A0ABT0IHY8</accession>
<dbReference type="EMBL" id="JALPTH010000033">
    <property type="protein sequence ID" value="MCK8680945.1"/>
    <property type="molecule type" value="Genomic_DNA"/>
</dbReference>
<protein>
    <submittedName>
        <fullName evidence="1">Ribosome-inactivating family protein</fullName>
    </submittedName>
</protein>
<evidence type="ECO:0000313" key="1">
    <source>
        <dbReference type="EMBL" id="MCK8680945.1"/>
    </source>
</evidence>